<evidence type="ECO:0000256" key="1">
    <source>
        <dbReference type="ARBA" id="ARBA00006903"/>
    </source>
</evidence>
<evidence type="ECO:0000313" key="4">
    <source>
        <dbReference type="EMBL" id="CAH3046041.1"/>
    </source>
</evidence>
<accession>A0AAU9W4P4</accession>
<feature type="compositionally biased region" description="Acidic residues" evidence="3">
    <location>
        <begin position="14"/>
        <end position="28"/>
    </location>
</feature>
<comment type="caution">
    <text evidence="4">The sequence shown here is derived from an EMBL/GenBank/DDBJ whole genome shotgun (WGS) entry which is preliminary data.</text>
</comment>
<feature type="compositionally biased region" description="Basic and acidic residues" evidence="3">
    <location>
        <begin position="192"/>
        <end position="207"/>
    </location>
</feature>
<dbReference type="EMBL" id="CALNXJ010000008">
    <property type="protein sequence ID" value="CAH3046041.1"/>
    <property type="molecule type" value="Genomic_DNA"/>
</dbReference>
<feature type="compositionally biased region" description="Polar residues" evidence="3">
    <location>
        <begin position="63"/>
        <end position="74"/>
    </location>
</feature>
<feature type="region of interest" description="Disordered" evidence="3">
    <location>
        <begin position="1"/>
        <end position="248"/>
    </location>
</feature>
<feature type="compositionally biased region" description="Basic and acidic residues" evidence="3">
    <location>
        <begin position="284"/>
        <end position="316"/>
    </location>
</feature>
<dbReference type="PANTHER" id="PTHR12842">
    <property type="entry name" value="FI01459P"/>
    <property type="match status" value="1"/>
</dbReference>
<evidence type="ECO:0000256" key="3">
    <source>
        <dbReference type="SAM" id="MobiDB-lite"/>
    </source>
</evidence>
<feature type="compositionally biased region" description="Basic and acidic residues" evidence="3">
    <location>
        <begin position="157"/>
        <end position="182"/>
    </location>
</feature>
<dbReference type="Pfam" id="PF05334">
    <property type="entry name" value="DUF719"/>
    <property type="match status" value="1"/>
</dbReference>
<feature type="compositionally biased region" description="Polar residues" evidence="3">
    <location>
        <begin position="209"/>
        <end position="218"/>
    </location>
</feature>
<proteinExistence type="inferred from homology"/>
<dbReference type="AlphaFoldDB" id="A0AAU9W4P4"/>
<feature type="compositionally biased region" description="Polar residues" evidence="3">
    <location>
        <begin position="109"/>
        <end position="133"/>
    </location>
</feature>
<feature type="region of interest" description="Disordered" evidence="3">
    <location>
        <begin position="277"/>
        <end position="321"/>
    </location>
</feature>
<evidence type="ECO:0008006" key="6">
    <source>
        <dbReference type="Google" id="ProtNLM"/>
    </source>
</evidence>
<reference evidence="4 5" key="1">
    <citation type="submission" date="2022-05" db="EMBL/GenBank/DDBJ databases">
        <authorList>
            <consortium name="Genoscope - CEA"/>
            <person name="William W."/>
        </authorList>
    </citation>
    <scope>NUCLEOTIDE SEQUENCE [LARGE SCALE GENOMIC DNA]</scope>
</reference>
<dbReference type="Proteomes" id="UP001159428">
    <property type="component" value="Unassembled WGS sequence"/>
</dbReference>
<dbReference type="InterPro" id="IPR007998">
    <property type="entry name" value="DUF719"/>
</dbReference>
<feature type="compositionally biased region" description="Basic and acidic residues" evidence="3">
    <location>
        <begin position="222"/>
        <end position="234"/>
    </location>
</feature>
<comment type="similarity">
    <text evidence="1">Belongs to the FAM114 family.</text>
</comment>
<keyword evidence="2" id="KW-0597">Phosphoprotein</keyword>
<protein>
    <recommendedName>
        <fullName evidence="6">Protein FAM114A2</fullName>
    </recommendedName>
</protein>
<evidence type="ECO:0000313" key="5">
    <source>
        <dbReference type="Proteomes" id="UP001159428"/>
    </source>
</evidence>
<dbReference type="PANTHER" id="PTHR12842:SF6">
    <property type="entry name" value="FI01459P"/>
    <property type="match status" value="1"/>
</dbReference>
<sequence length="652" mass="71034">MDKEIRNRNAEGGSSDEEEAFESADEGEDGTKHGKHSTRAVATSADIRSPHSTSKESVGMNDASITRQATSDGGISSEKEELEMRNSSMDENVVQENIVEGYLRKEESTVIQDENSPSTEKIVDENSQATESSETIEKNAKTRASKSSEDEETAAISEKEDNIKLDSEELTDHSLTMEHNDHQIAVNQVDVLAKERVEAVGNSEKRQQQTKASESNAGDQVEDIKRDSSSERPVQEASKASTSGGWGWGGWSSVLSQATASVTSGLSSVIETVETTLGVPDPEEMARKVRAEEKQVKEKVTEEQNSEHSEERKGDSTTEATSDSFFSGFGVSNLTSVVQSTGIELVSGGLGALEFIGKKTMTVLSEGDPGLRQKREQIAGKGPSLSQAKAREASEQKATVEAEQTTPMVDLCGEFDKFQGLAHLEALEMLSRDSEAKLESCIIDLTEDELHMLKPLLRAVEEVFHIDDDNDADVEGAEDFKSVVLDNVKSLNLPFTADKIIYSQEKTREWIASCVKEQDDSPGSKDGVEIYNTAVSSLAELTARTVESFHKFTELLLHQAEQATETSSLVRAQCMRKLTDAVLEEISILATHFAGCLNTAADDSENPDSVSSLITTLYLDSSTSADYLRNSLKLLRPVLQLSSLNEQNPPKG</sequence>
<name>A0AAU9W4P4_9CNID</name>
<keyword evidence="5" id="KW-1185">Reference proteome</keyword>
<gene>
    <name evidence="4" type="ORF">PMEA_00033059</name>
</gene>
<organism evidence="4 5">
    <name type="scientific">Pocillopora meandrina</name>
    <dbReference type="NCBI Taxonomy" id="46732"/>
    <lineage>
        <taxon>Eukaryota</taxon>
        <taxon>Metazoa</taxon>
        <taxon>Cnidaria</taxon>
        <taxon>Anthozoa</taxon>
        <taxon>Hexacorallia</taxon>
        <taxon>Scleractinia</taxon>
        <taxon>Astrocoeniina</taxon>
        <taxon>Pocilloporidae</taxon>
        <taxon>Pocillopora</taxon>
    </lineage>
</organism>
<evidence type="ECO:0000256" key="2">
    <source>
        <dbReference type="ARBA" id="ARBA00022553"/>
    </source>
</evidence>